<dbReference type="GO" id="GO:0002926">
    <property type="term" value="P:tRNA wobble base 5-methoxycarbonylmethyl-2-thiouridinylation"/>
    <property type="evidence" value="ECO:0007669"/>
    <property type="project" value="TreeGrafter"/>
</dbReference>
<dbReference type="EMBL" id="DQZW01000281">
    <property type="protein sequence ID" value="HDL90432.1"/>
    <property type="molecule type" value="Genomic_DNA"/>
</dbReference>
<dbReference type="GO" id="GO:0003824">
    <property type="term" value="F:catalytic activity"/>
    <property type="evidence" value="ECO:0007669"/>
    <property type="project" value="InterPro"/>
</dbReference>
<dbReference type="PANTHER" id="PTHR11135:SF0">
    <property type="entry name" value="ELONGATOR COMPLEX PROTEIN 3"/>
    <property type="match status" value="1"/>
</dbReference>
<keyword evidence="2" id="KW-0004">4Fe-4S</keyword>
<dbReference type="SFLD" id="SFLDG01082">
    <property type="entry name" value="B12-binding_domain_containing"/>
    <property type="match status" value="1"/>
</dbReference>
<dbReference type="AlphaFoldDB" id="A0A7C0WV45"/>
<evidence type="ECO:0000259" key="7">
    <source>
        <dbReference type="PROSITE" id="PS51918"/>
    </source>
</evidence>
<reference evidence="8" key="1">
    <citation type="journal article" date="2020" name="mSystems">
        <title>Genome- and Community-Level Interaction Insights into Carbon Utilization and Element Cycling Functions of Hydrothermarchaeota in Hydrothermal Sediment.</title>
        <authorList>
            <person name="Zhou Z."/>
            <person name="Liu Y."/>
            <person name="Xu W."/>
            <person name="Pan J."/>
            <person name="Luo Z.H."/>
            <person name="Li M."/>
        </authorList>
    </citation>
    <scope>NUCLEOTIDE SEQUENCE [LARGE SCALE GENOMIC DNA]</scope>
    <source>
        <strain evidence="8">HyVt-19</strain>
    </source>
</reference>
<dbReference type="InterPro" id="IPR039661">
    <property type="entry name" value="ELP3"/>
</dbReference>
<keyword evidence="5" id="KW-0408">Iron</keyword>
<dbReference type="Pfam" id="PF16199">
    <property type="entry name" value="Radical_SAM_C"/>
    <property type="match status" value="1"/>
</dbReference>
<gene>
    <name evidence="8" type="ORF">ENG14_05965</name>
</gene>
<dbReference type="PANTHER" id="PTHR11135">
    <property type="entry name" value="HISTONE ACETYLTRANSFERASE-RELATED"/>
    <property type="match status" value="1"/>
</dbReference>
<dbReference type="CDD" id="cd01335">
    <property type="entry name" value="Radical_SAM"/>
    <property type="match status" value="1"/>
</dbReference>
<evidence type="ECO:0000256" key="4">
    <source>
        <dbReference type="ARBA" id="ARBA00022723"/>
    </source>
</evidence>
<dbReference type="SFLD" id="SFLDG01086">
    <property type="entry name" value="elongater_protein-like"/>
    <property type="match status" value="1"/>
</dbReference>
<dbReference type="InterPro" id="IPR023404">
    <property type="entry name" value="rSAM_horseshoe"/>
</dbReference>
<dbReference type="InterPro" id="IPR006638">
    <property type="entry name" value="Elp3/MiaA/NifB-like_rSAM"/>
</dbReference>
<protein>
    <submittedName>
        <fullName evidence="8">Radical SAM protein</fullName>
    </submittedName>
</protein>
<name>A0A7C0WV45_9BACT</name>
<keyword evidence="4" id="KW-0479">Metal-binding</keyword>
<dbReference type="GO" id="GO:0005737">
    <property type="term" value="C:cytoplasm"/>
    <property type="evidence" value="ECO:0007669"/>
    <property type="project" value="TreeGrafter"/>
</dbReference>
<evidence type="ECO:0000313" key="8">
    <source>
        <dbReference type="EMBL" id="HDL90432.1"/>
    </source>
</evidence>
<organism evidence="8">
    <name type="scientific">Thermodesulforhabdus norvegica</name>
    <dbReference type="NCBI Taxonomy" id="39841"/>
    <lineage>
        <taxon>Bacteria</taxon>
        <taxon>Pseudomonadati</taxon>
        <taxon>Thermodesulfobacteriota</taxon>
        <taxon>Syntrophobacteria</taxon>
        <taxon>Syntrophobacterales</taxon>
        <taxon>Thermodesulforhabdaceae</taxon>
        <taxon>Thermodesulforhabdus</taxon>
    </lineage>
</organism>
<proteinExistence type="predicted"/>
<sequence>MRKKRRRLIFPIFLPFAGCPYRCVYCNQYATTSSSDKKSFNNIVEYVRRIIDEYGKKVAISNRAPELAFFGGTFTCLPEGVLVEILKIAACHVEYGHFSGIRFSTRPDALDDDVLDLLKNFPIRTIEIGAQSLDDGVLSKARRGYGAETVVSAVKRIRAGGWNVGLQLMPGLPGETAEVFDASVETVCRLKPDFVRIYPTLVLKDTVLERWFREGKYRPLSLRNAIERSLRAVMAFEEHDIDVIRIGLQATPELDSGAVVAGPYHPAFGFLVRVHWWRCKLDRVFESSTIGDTCKVWIPARYLSEFLGPKSINVRYWKKRWKIKNFLVEKESSWLERRMLVSFI</sequence>
<comment type="caution">
    <text evidence="8">The sequence shown here is derived from an EMBL/GenBank/DDBJ whole genome shotgun (WGS) entry which is preliminary data.</text>
</comment>
<dbReference type="Gene3D" id="3.80.30.20">
    <property type="entry name" value="tm_1862 like domain"/>
    <property type="match status" value="1"/>
</dbReference>
<accession>A0A7C0WV45</accession>
<dbReference type="Proteomes" id="UP000886355">
    <property type="component" value="Unassembled WGS sequence"/>
</dbReference>
<dbReference type="Pfam" id="PF04055">
    <property type="entry name" value="Radical_SAM"/>
    <property type="match status" value="1"/>
</dbReference>
<evidence type="ECO:0000256" key="1">
    <source>
        <dbReference type="ARBA" id="ARBA00001966"/>
    </source>
</evidence>
<evidence type="ECO:0000256" key="3">
    <source>
        <dbReference type="ARBA" id="ARBA00022691"/>
    </source>
</evidence>
<feature type="domain" description="Radical SAM core" evidence="7">
    <location>
        <begin position="2"/>
        <end position="242"/>
    </location>
</feature>
<keyword evidence="6" id="KW-0411">Iron-sulfur</keyword>
<evidence type="ECO:0000256" key="6">
    <source>
        <dbReference type="ARBA" id="ARBA00023014"/>
    </source>
</evidence>
<dbReference type="PROSITE" id="PS51918">
    <property type="entry name" value="RADICAL_SAM"/>
    <property type="match status" value="1"/>
</dbReference>
<evidence type="ECO:0000256" key="2">
    <source>
        <dbReference type="ARBA" id="ARBA00022485"/>
    </source>
</evidence>
<dbReference type="SUPFAM" id="SSF102114">
    <property type="entry name" value="Radical SAM enzymes"/>
    <property type="match status" value="1"/>
</dbReference>
<dbReference type="GO" id="GO:0051539">
    <property type="term" value="F:4 iron, 4 sulfur cluster binding"/>
    <property type="evidence" value="ECO:0007669"/>
    <property type="project" value="UniProtKB-KW"/>
</dbReference>
<keyword evidence="3" id="KW-0949">S-adenosyl-L-methionine</keyword>
<comment type="cofactor">
    <cofactor evidence="1">
        <name>[4Fe-4S] cluster</name>
        <dbReference type="ChEBI" id="CHEBI:49883"/>
    </cofactor>
</comment>
<evidence type="ECO:0000256" key="5">
    <source>
        <dbReference type="ARBA" id="ARBA00023004"/>
    </source>
</evidence>
<dbReference type="InterPro" id="IPR058240">
    <property type="entry name" value="rSAM_sf"/>
</dbReference>
<dbReference type="GO" id="GO:0046872">
    <property type="term" value="F:metal ion binding"/>
    <property type="evidence" value="ECO:0007669"/>
    <property type="project" value="UniProtKB-KW"/>
</dbReference>
<dbReference type="SFLD" id="SFLDS00029">
    <property type="entry name" value="Radical_SAM"/>
    <property type="match status" value="1"/>
</dbReference>
<dbReference type="InterPro" id="IPR032432">
    <property type="entry name" value="Radical_SAM_C"/>
</dbReference>
<dbReference type="SMART" id="SM00729">
    <property type="entry name" value="Elp3"/>
    <property type="match status" value="1"/>
</dbReference>
<dbReference type="InterPro" id="IPR007197">
    <property type="entry name" value="rSAM"/>
</dbReference>